<dbReference type="InterPro" id="IPR036909">
    <property type="entry name" value="Cyt_c-like_dom_sf"/>
</dbReference>
<keyword evidence="7" id="KW-1185">Reference proteome</keyword>
<comment type="caution">
    <text evidence="6">The sequence shown here is derived from an EMBL/GenBank/DDBJ whole genome shotgun (WGS) entry which is preliminary data.</text>
</comment>
<proteinExistence type="predicted"/>
<dbReference type="GO" id="GO:0020037">
    <property type="term" value="F:heme binding"/>
    <property type="evidence" value="ECO:0007669"/>
    <property type="project" value="InterPro"/>
</dbReference>
<keyword evidence="3 4" id="KW-0408">Iron</keyword>
<sequence length="135" mass="14270">MNKLISFIAGLCTLLVPAVVLAQERVVELGKQEYLVACAGCHGESALGDGPLADLLSISTPSLLELSQGNDGDFPYEAVLTTIDGRDGVRAHGSAMPIWGERFQSSATSQRGETAGMVASGRILSLVYYLKSIQK</sequence>
<dbReference type="AlphaFoldDB" id="A0A2T0RFZ9"/>
<dbReference type="GO" id="GO:0046872">
    <property type="term" value="F:metal ion binding"/>
    <property type="evidence" value="ECO:0007669"/>
    <property type="project" value="UniProtKB-KW"/>
</dbReference>
<dbReference type="GO" id="GO:0009055">
    <property type="term" value="F:electron transfer activity"/>
    <property type="evidence" value="ECO:0007669"/>
    <property type="project" value="InterPro"/>
</dbReference>
<keyword evidence="1 4" id="KW-0349">Heme</keyword>
<evidence type="ECO:0000256" key="1">
    <source>
        <dbReference type="ARBA" id="ARBA00022617"/>
    </source>
</evidence>
<protein>
    <recommendedName>
        <fullName evidence="5">Cytochrome c domain-containing protein</fullName>
    </recommendedName>
</protein>
<accession>A0A2T0RFZ9</accession>
<dbReference type="PROSITE" id="PS51007">
    <property type="entry name" value="CYTC"/>
    <property type="match status" value="1"/>
</dbReference>
<dbReference type="EMBL" id="PVTD01000015">
    <property type="protein sequence ID" value="PRY20098.1"/>
    <property type="molecule type" value="Genomic_DNA"/>
</dbReference>
<evidence type="ECO:0000313" key="7">
    <source>
        <dbReference type="Proteomes" id="UP000239480"/>
    </source>
</evidence>
<reference evidence="6 7" key="1">
    <citation type="submission" date="2018-03" db="EMBL/GenBank/DDBJ databases">
        <title>Genomic Encyclopedia of Archaeal and Bacterial Type Strains, Phase II (KMG-II): from individual species to whole genera.</title>
        <authorList>
            <person name="Goeker M."/>
        </authorList>
    </citation>
    <scope>NUCLEOTIDE SEQUENCE [LARGE SCALE GENOMIC DNA]</scope>
    <source>
        <strain evidence="6 7">DSM 29328</strain>
    </source>
</reference>
<dbReference type="SUPFAM" id="SSF46626">
    <property type="entry name" value="Cytochrome c"/>
    <property type="match status" value="1"/>
</dbReference>
<name>A0A2T0RFZ9_9RHOB</name>
<evidence type="ECO:0000256" key="2">
    <source>
        <dbReference type="ARBA" id="ARBA00022723"/>
    </source>
</evidence>
<dbReference type="Proteomes" id="UP000239480">
    <property type="component" value="Unassembled WGS sequence"/>
</dbReference>
<evidence type="ECO:0000259" key="5">
    <source>
        <dbReference type="PROSITE" id="PS51007"/>
    </source>
</evidence>
<keyword evidence="2 4" id="KW-0479">Metal-binding</keyword>
<feature type="domain" description="Cytochrome c" evidence="5">
    <location>
        <begin position="25"/>
        <end position="134"/>
    </location>
</feature>
<gene>
    <name evidence="6" type="ORF">CLV78_11547</name>
</gene>
<dbReference type="RefSeq" id="WP_245925245.1">
    <property type="nucleotide sequence ID" value="NZ_PVTD01000015.1"/>
</dbReference>
<evidence type="ECO:0000256" key="4">
    <source>
        <dbReference type="PROSITE-ProRule" id="PRU00433"/>
    </source>
</evidence>
<dbReference type="InterPro" id="IPR009056">
    <property type="entry name" value="Cyt_c-like_dom"/>
</dbReference>
<organism evidence="6 7">
    <name type="scientific">Aliiruegeria haliotis</name>
    <dbReference type="NCBI Taxonomy" id="1280846"/>
    <lineage>
        <taxon>Bacteria</taxon>
        <taxon>Pseudomonadati</taxon>
        <taxon>Pseudomonadota</taxon>
        <taxon>Alphaproteobacteria</taxon>
        <taxon>Rhodobacterales</taxon>
        <taxon>Roseobacteraceae</taxon>
        <taxon>Aliiruegeria</taxon>
    </lineage>
</organism>
<evidence type="ECO:0000256" key="3">
    <source>
        <dbReference type="ARBA" id="ARBA00023004"/>
    </source>
</evidence>
<dbReference type="Gene3D" id="1.10.760.10">
    <property type="entry name" value="Cytochrome c-like domain"/>
    <property type="match status" value="1"/>
</dbReference>
<evidence type="ECO:0000313" key="6">
    <source>
        <dbReference type="EMBL" id="PRY20098.1"/>
    </source>
</evidence>